<evidence type="ECO:0000259" key="6">
    <source>
        <dbReference type="PROSITE" id="PS50931"/>
    </source>
</evidence>
<dbReference type="PANTHER" id="PTHR30293">
    <property type="entry name" value="TRANSCRIPTIONAL REGULATORY PROTEIN NAC-RELATED"/>
    <property type="match status" value="1"/>
</dbReference>
<keyword evidence="8" id="KW-1185">Reference proteome</keyword>
<evidence type="ECO:0000313" key="7">
    <source>
        <dbReference type="EMBL" id="TCU99023.1"/>
    </source>
</evidence>
<dbReference type="OrthoDB" id="8587114at2"/>
<comment type="caution">
    <text evidence="7">The sequence shown here is derived from an EMBL/GenBank/DDBJ whole genome shotgun (WGS) entry which is preliminary data.</text>
</comment>
<dbReference type="InterPro" id="IPR036390">
    <property type="entry name" value="WH_DNA-bd_sf"/>
</dbReference>
<evidence type="ECO:0000256" key="1">
    <source>
        <dbReference type="ARBA" id="ARBA00009437"/>
    </source>
</evidence>
<dbReference type="RefSeq" id="WP_132476381.1">
    <property type="nucleotide sequence ID" value="NZ_JBEBWM010000016.1"/>
</dbReference>
<reference evidence="7 8" key="1">
    <citation type="submission" date="2019-03" db="EMBL/GenBank/DDBJ databases">
        <title>Genomic Encyclopedia of Type Strains, Phase IV (KMG-IV): sequencing the most valuable type-strain genomes for metagenomic binning, comparative biology and taxonomic classification.</title>
        <authorList>
            <person name="Goeker M."/>
        </authorList>
    </citation>
    <scope>NUCLEOTIDE SEQUENCE [LARGE SCALE GENOMIC DNA]</scope>
    <source>
        <strain evidence="7 8">DSM 100048</strain>
    </source>
</reference>
<evidence type="ECO:0000256" key="4">
    <source>
        <dbReference type="ARBA" id="ARBA00023159"/>
    </source>
</evidence>
<dbReference type="SUPFAM" id="SSF53850">
    <property type="entry name" value="Periplasmic binding protein-like II"/>
    <property type="match status" value="1"/>
</dbReference>
<evidence type="ECO:0000256" key="2">
    <source>
        <dbReference type="ARBA" id="ARBA00023015"/>
    </source>
</evidence>
<dbReference type="SUPFAM" id="SSF46785">
    <property type="entry name" value="Winged helix' DNA-binding domain"/>
    <property type="match status" value="1"/>
</dbReference>
<dbReference type="PROSITE" id="PS50931">
    <property type="entry name" value="HTH_LYSR"/>
    <property type="match status" value="1"/>
</dbReference>
<dbReference type="InterPro" id="IPR000847">
    <property type="entry name" value="LysR_HTH_N"/>
</dbReference>
<accession>A0A4R3V6I0</accession>
<dbReference type="GO" id="GO:0003677">
    <property type="term" value="F:DNA binding"/>
    <property type="evidence" value="ECO:0007669"/>
    <property type="project" value="UniProtKB-KW"/>
</dbReference>
<dbReference type="Gene3D" id="3.40.190.290">
    <property type="match status" value="1"/>
</dbReference>
<feature type="domain" description="HTH lysR-type" evidence="6">
    <location>
        <begin position="1"/>
        <end position="58"/>
    </location>
</feature>
<proteinExistence type="inferred from homology"/>
<dbReference type="EMBL" id="SMBX01000004">
    <property type="protein sequence ID" value="TCU99023.1"/>
    <property type="molecule type" value="Genomic_DNA"/>
</dbReference>
<keyword evidence="5" id="KW-0804">Transcription</keyword>
<sequence length="306" mass="34067">MELRQIQYFICLFEEGTATRAAKRLNIVQPALSMQIAKLEDEIGQQLFERSTQGMHPTSAGRRMYRLFLPIMRDFLHAREQLLQKEGELSGHVNIGMIASIAHGVLTDALREFTALHPNVNVTVVDGYSAMLADWVTGGRIDAAIINRPRRPLGLNMDYIIDEELGLITSVEANQHLPAEVSLQGTTELSLVLPTRHHGLRGILESFSQAENIDLTPTLETDSVTSIIKLVESTSFASILPRSAVHRRLERGRLQWRSIVSPRLIRQVVCATHPRRPLSPATAVFMATLTSHILALGPLYSKITGK</sequence>
<dbReference type="Pfam" id="PF03466">
    <property type="entry name" value="LysR_substrate"/>
    <property type="match status" value="1"/>
</dbReference>
<dbReference type="Pfam" id="PF00126">
    <property type="entry name" value="HTH_1"/>
    <property type="match status" value="1"/>
</dbReference>
<dbReference type="InterPro" id="IPR036388">
    <property type="entry name" value="WH-like_DNA-bd_sf"/>
</dbReference>
<evidence type="ECO:0000256" key="5">
    <source>
        <dbReference type="ARBA" id="ARBA00023163"/>
    </source>
</evidence>
<dbReference type="PRINTS" id="PR00039">
    <property type="entry name" value="HTHLYSR"/>
</dbReference>
<comment type="similarity">
    <text evidence="1">Belongs to the LysR transcriptional regulatory family.</text>
</comment>
<organism evidence="7 8">
    <name type="scientific">Paracandidimonas soli</name>
    <dbReference type="NCBI Taxonomy" id="1917182"/>
    <lineage>
        <taxon>Bacteria</taxon>
        <taxon>Pseudomonadati</taxon>
        <taxon>Pseudomonadota</taxon>
        <taxon>Betaproteobacteria</taxon>
        <taxon>Burkholderiales</taxon>
        <taxon>Alcaligenaceae</taxon>
        <taxon>Paracandidimonas</taxon>
    </lineage>
</organism>
<dbReference type="FunFam" id="1.10.10.10:FF:000001">
    <property type="entry name" value="LysR family transcriptional regulator"/>
    <property type="match status" value="1"/>
</dbReference>
<dbReference type="AlphaFoldDB" id="A0A4R3V6I0"/>
<dbReference type="Proteomes" id="UP000294692">
    <property type="component" value="Unassembled WGS sequence"/>
</dbReference>
<dbReference type="InterPro" id="IPR005119">
    <property type="entry name" value="LysR_subst-bd"/>
</dbReference>
<evidence type="ECO:0000313" key="8">
    <source>
        <dbReference type="Proteomes" id="UP000294692"/>
    </source>
</evidence>
<name>A0A4R3V6I0_9BURK</name>
<dbReference type="GO" id="GO:0003700">
    <property type="term" value="F:DNA-binding transcription factor activity"/>
    <property type="evidence" value="ECO:0007669"/>
    <property type="project" value="InterPro"/>
</dbReference>
<dbReference type="Gene3D" id="1.10.10.10">
    <property type="entry name" value="Winged helix-like DNA-binding domain superfamily/Winged helix DNA-binding domain"/>
    <property type="match status" value="1"/>
</dbReference>
<keyword evidence="4" id="KW-0010">Activator</keyword>
<gene>
    <name evidence="7" type="ORF">EV686_104122</name>
</gene>
<keyword evidence="2" id="KW-0805">Transcription regulation</keyword>
<dbReference type="PANTHER" id="PTHR30293:SF0">
    <property type="entry name" value="NITROGEN ASSIMILATION REGULATORY PROTEIN NAC"/>
    <property type="match status" value="1"/>
</dbReference>
<protein>
    <submittedName>
        <fullName evidence="7">LysR family transcriptional regulator</fullName>
    </submittedName>
</protein>
<dbReference type="GO" id="GO:2000142">
    <property type="term" value="P:regulation of DNA-templated transcription initiation"/>
    <property type="evidence" value="ECO:0007669"/>
    <property type="project" value="TreeGrafter"/>
</dbReference>
<keyword evidence="3" id="KW-0238">DNA-binding</keyword>
<evidence type="ECO:0000256" key="3">
    <source>
        <dbReference type="ARBA" id="ARBA00023125"/>
    </source>
</evidence>